<name>A0AAN6YCG6_9PEZI</name>
<sequence>MTQARARASSAPAVFRSAARNEQARRVRSRSFIDQGLDDTTFDEHKPADWKAYVGKETSVSGTQKDSGVGNTRGDPNRDECVLPVKDEEIHEAITPDHFANDKVDRDEAIAHANNVLAMSRSHCKRFLPVFGDCSALLNPDNTVPMKGSYAVVLPDQESGYDYCPSSTFRERNVSSWKVDEMHESTNGELLAVAEMLNMIVYLRKGFYSPAGKSFSTWSDCTTHLHVYAFTDSTHSLRCIQQGTRPKIGHNPADDPRKFPVNMLEEELAQPIVAKIIQLVKELEALNCRVHFRWLPGHFHYVYPHVEADEVAKATARGKCQNLLAEILRKGCKGTPAYQPIGADLQKQVRALARSHFALDNDGRGLSEQGKKIEARRGQETGSSSSWLRQLTRGSAKVIGEKAKRLLTAGLCCGTNSIKSPKNENIPPSLPQKPAKRKLAEEDIAMGILPPAKRHQGEKPLTNHLTTNLNSIAVPPIIAALMARKKEFPVPPGGSLSGRNVGRHGR</sequence>
<evidence type="ECO:0000256" key="1">
    <source>
        <dbReference type="SAM" id="MobiDB-lite"/>
    </source>
</evidence>
<feature type="compositionally biased region" description="Basic and acidic residues" evidence="1">
    <location>
        <begin position="363"/>
        <end position="379"/>
    </location>
</feature>
<proteinExistence type="predicted"/>
<dbReference type="InterPro" id="IPR036397">
    <property type="entry name" value="RNaseH_sf"/>
</dbReference>
<feature type="compositionally biased region" description="Polar residues" evidence="1">
    <location>
        <begin position="58"/>
        <end position="70"/>
    </location>
</feature>
<organism evidence="2 3">
    <name type="scientific">Rhypophila decipiens</name>
    <dbReference type="NCBI Taxonomy" id="261697"/>
    <lineage>
        <taxon>Eukaryota</taxon>
        <taxon>Fungi</taxon>
        <taxon>Dikarya</taxon>
        <taxon>Ascomycota</taxon>
        <taxon>Pezizomycotina</taxon>
        <taxon>Sordariomycetes</taxon>
        <taxon>Sordariomycetidae</taxon>
        <taxon>Sordariales</taxon>
        <taxon>Naviculisporaceae</taxon>
        <taxon>Rhypophila</taxon>
    </lineage>
</organism>
<feature type="region of interest" description="Disordered" evidence="1">
    <location>
        <begin position="1"/>
        <end position="28"/>
    </location>
</feature>
<keyword evidence="3" id="KW-1185">Reference proteome</keyword>
<dbReference type="AlphaFoldDB" id="A0AAN6YCG6"/>
<dbReference type="EMBL" id="MU858065">
    <property type="protein sequence ID" value="KAK4216768.1"/>
    <property type="molecule type" value="Genomic_DNA"/>
</dbReference>
<gene>
    <name evidence="2" type="ORF">QBC37DRAFT_397346</name>
</gene>
<evidence type="ECO:0000313" key="2">
    <source>
        <dbReference type="EMBL" id="KAK4216768.1"/>
    </source>
</evidence>
<dbReference type="Gene3D" id="3.30.420.10">
    <property type="entry name" value="Ribonuclease H-like superfamily/Ribonuclease H"/>
    <property type="match status" value="1"/>
</dbReference>
<protein>
    <submittedName>
        <fullName evidence="2">Uncharacterized protein</fullName>
    </submittedName>
</protein>
<feature type="region of interest" description="Disordered" evidence="1">
    <location>
        <begin position="363"/>
        <end position="387"/>
    </location>
</feature>
<dbReference type="Proteomes" id="UP001301769">
    <property type="component" value="Unassembled WGS sequence"/>
</dbReference>
<accession>A0AAN6YCG6</accession>
<reference evidence="2" key="2">
    <citation type="submission" date="2023-05" db="EMBL/GenBank/DDBJ databases">
        <authorList>
            <consortium name="Lawrence Berkeley National Laboratory"/>
            <person name="Steindorff A."/>
            <person name="Hensen N."/>
            <person name="Bonometti L."/>
            <person name="Westerberg I."/>
            <person name="Brannstrom I.O."/>
            <person name="Guillou S."/>
            <person name="Cros-Aarteil S."/>
            <person name="Calhoun S."/>
            <person name="Haridas S."/>
            <person name="Kuo A."/>
            <person name="Mondo S."/>
            <person name="Pangilinan J."/>
            <person name="Riley R."/>
            <person name="Labutti K."/>
            <person name="Andreopoulos B."/>
            <person name="Lipzen A."/>
            <person name="Chen C."/>
            <person name="Yanf M."/>
            <person name="Daum C."/>
            <person name="Ng V."/>
            <person name="Clum A."/>
            <person name="Ohm R."/>
            <person name="Martin F."/>
            <person name="Silar P."/>
            <person name="Natvig D."/>
            <person name="Lalanne C."/>
            <person name="Gautier V."/>
            <person name="Ament-Velasquez S.L."/>
            <person name="Kruys A."/>
            <person name="Hutchinson M.I."/>
            <person name="Powell A.J."/>
            <person name="Barry K."/>
            <person name="Miller A.N."/>
            <person name="Grigoriev I.V."/>
            <person name="Debuchy R."/>
            <person name="Gladieux P."/>
            <person name="Thoren M.H."/>
            <person name="Johannesson H."/>
        </authorList>
    </citation>
    <scope>NUCLEOTIDE SEQUENCE</scope>
    <source>
        <strain evidence="2">PSN293</strain>
    </source>
</reference>
<evidence type="ECO:0000313" key="3">
    <source>
        <dbReference type="Proteomes" id="UP001301769"/>
    </source>
</evidence>
<comment type="caution">
    <text evidence="2">The sequence shown here is derived from an EMBL/GenBank/DDBJ whole genome shotgun (WGS) entry which is preliminary data.</text>
</comment>
<dbReference type="GO" id="GO:0003676">
    <property type="term" value="F:nucleic acid binding"/>
    <property type="evidence" value="ECO:0007669"/>
    <property type="project" value="InterPro"/>
</dbReference>
<reference evidence="2" key="1">
    <citation type="journal article" date="2023" name="Mol. Phylogenet. Evol.">
        <title>Genome-scale phylogeny and comparative genomics of the fungal order Sordariales.</title>
        <authorList>
            <person name="Hensen N."/>
            <person name="Bonometti L."/>
            <person name="Westerberg I."/>
            <person name="Brannstrom I.O."/>
            <person name="Guillou S."/>
            <person name="Cros-Aarteil S."/>
            <person name="Calhoun S."/>
            <person name="Haridas S."/>
            <person name="Kuo A."/>
            <person name="Mondo S."/>
            <person name="Pangilinan J."/>
            <person name="Riley R."/>
            <person name="LaButti K."/>
            <person name="Andreopoulos B."/>
            <person name="Lipzen A."/>
            <person name="Chen C."/>
            <person name="Yan M."/>
            <person name="Daum C."/>
            <person name="Ng V."/>
            <person name="Clum A."/>
            <person name="Steindorff A."/>
            <person name="Ohm R.A."/>
            <person name="Martin F."/>
            <person name="Silar P."/>
            <person name="Natvig D.O."/>
            <person name="Lalanne C."/>
            <person name="Gautier V."/>
            <person name="Ament-Velasquez S.L."/>
            <person name="Kruys A."/>
            <person name="Hutchinson M.I."/>
            <person name="Powell A.J."/>
            <person name="Barry K."/>
            <person name="Miller A.N."/>
            <person name="Grigoriev I.V."/>
            <person name="Debuchy R."/>
            <person name="Gladieux P."/>
            <person name="Hiltunen Thoren M."/>
            <person name="Johannesson H."/>
        </authorList>
    </citation>
    <scope>NUCLEOTIDE SEQUENCE</scope>
    <source>
        <strain evidence="2">PSN293</strain>
    </source>
</reference>
<feature type="region of interest" description="Disordered" evidence="1">
    <location>
        <begin position="57"/>
        <end position="79"/>
    </location>
</feature>